<dbReference type="RefSeq" id="WP_168046717.1">
    <property type="nucleotide sequence ID" value="NZ_JAATJR010000001.1"/>
</dbReference>
<proteinExistence type="predicted"/>
<comment type="caution">
    <text evidence="1">The sequence shown here is derived from an EMBL/GenBank/DDBJ whole genome shotgun (WGS) entry which is preliminary data.</text>
</comment>
<protein>
    <recommendedName>
        <fullName evidence="3">Big-1 domain-containing protein</fullName>
    </recommendedName>
</protein>
<reference evidence="1 2" key="1">
    <citation type="submission" date="2020-03" db="EMBL/GenBank/DDBJ databases">
        <title>Roseomonas selenitidurans sp. nov. isolated from soil.</title>
        <authorList>
            <person name="Liu H."/>
        </authorList>
    </citation>
    <scope>NUCLEOTIDE SEQUENCE [LARGE SCALE GENOMIC DNA]</scope>
    <source>
        <strain evidence="1 2">JCM 15073</strain>
    </source>
</reference>
<dbReference type="InterPro" id="IPR008964">
    <property type="entry name" value="Invasin/intimin_cell_adhesion"/>
</dbReference>
<dbReference type="Gene3D" id="2.60.40.10">
    <property type="entry name" value="Immunoglobulins"/>
    <property type="match status" value="1"/>
</dbReference>
<dbReference type="Proteomes" id="UP000765160">
    <property type="component" value="Unassembled WGS sequence"/>
</dbReference>
<sequence length="161" mass="16282">MPVMDVRVTLRVASSDHLRPRAMQGSGVAIEATVLDQDGAPIAGAGVNLSLLTPSGWEVQLPGVISDAAGRATAVLAPAEDGRFVARAVVTSPQAEVAERSFDIIAGVVTLNAVPAVLVETPEGDFLVPGTAEPLVMLVDPDGVGLLLPNGLLMGGVVDAG</sequence>
<dbReference type="EMBL" id="JAAVTX010000001">
    <property type="protein sequence ID" value="NKE43591.1"/>
    <property type="molecule type" value="Genomic_DNA"/>
</dbReference>
<gene>
    <name evidence="1" type="ORF">HB662_02300</name>
</gene>
<name>A0ABX1ESJ2_9PROT</name>
<organism evidence="1 2">
    <name type="scientific">Falsiroseomonas frigidaquae</name>
    <dbReference type="NCBI Taxonomy" id="487318"/>
    <lineage>
        <taxon>Bacteria</taxon>
        <taxon>Pseudomonadati</taxon>
        <taxon>Pseudomonadota</taxon>
        <taxon>Alphaproteobacteria</taxon>
        <taxon>Acetobacterales</taxon>
        <taxon>Roseomonadaceae</taxon>
        <taxon>Falsiroseomonas</taxon>
    </lineage>
</organism>
<evidence type="ECO:0000313" key="2">
    <source>
        <dbReference type="Proteomes" id="UP000765160"/>
    </source>
</evidence>
<dbReference type="SUPFAM" id="SSF49373">
    <property type="entry name" value="Invasin/intimin cell-adhesion fragments"/>
    <property type="match status" value="1"/>
</dbReference>
<keyword evidence="2" id="KW-1185">Reference proteome</keyword>
<dbReference type="InterPro" id="IPR013783">
    <property type="entry name" value="Ig-like_fold"/>
</dbReference>
<accession>A0ABX1ESJ2</accession>
<evidence type="ECO:0008006" key="3">
    <source>
        <dbReference type="Google" id="ProtNLM"/>
    </source>
</evidence>
<evidence type="ECO:0000313" key="1">
    <source>
        <dbReference type="EMBL" id="NKE43591.1"/>
    </source>
</evidence>